<evidence type="ECO:0000256" key="1">
    <source>
        <dbReference type="SAM" id="MobiDB-lite"/>
    </source>
</evidence>
<evidence type="ECO:0000313" key="3">
    <source>
        <dbReference type="EMBL" id="VDM65921.1"/>
    </source>
</evidence>
<name>A0A3P7HXY4_STRVU</name>
<protein>
    <recommendedName>
        <fullName evidence="2">EF-hand domain-containing protein</fullName>
    </recommendedName>
</protein>
<proteinExistence type="predicted"/>
<organism evidence="3 4">
    <name type="scientific">Strongylus vulgaris</name>
    <name type="common">Blood worm</name>
    <dbReference type="NCBI Taxonomy" id="40348"/>
    <lineage>
        <taxon>Eukaryota</taxon>
        <taxon>Metazoa</taxon>
        <taxon>Ecdysozoa</taxon>
        <taxon>Nematoda</taxon>
        <taxon>Chromadorea</taxon>
        <taxon>Rhabditida</taxon>
        <taxon>Rhabditina</taxon>
        <taxon>Rhabditomorpha</taxon>
        <taxon>Strongyloidea</taxon>
        <taxon>Strongylidae</taxon>
        <taxon>Strongylus</taxon>
    </lineage>
</organism>
<feature type="region of interest" description="Disordered" evidence="1">
    <location>
        <begin position="31"/>
        <end position="68"/>
    </location>
</feature>
<gene>
    <name evidence="3" type="ORF">SVUK_LOCUS919</name>
</gene>
<dbReference type="AlphaFoldDB" id="A0A3P7HXY4"/>
<dbReference type="Proteomes" id="UP000270094">
    <property type="component" value="Unassembled WGS sequence"/>
</dbReference>
<dbReference type="InterPro" id="IPR002048">
    <property type="entry name" value="EF_hand_dom"/>
</dbReference>
<feature type="domain" description="EF-hand" evidence="2">
    <location>
        <begin position="1"/>
        <end position="28"/>
    </location>
</feature>
<keyword evidence="4" id="KW-1185">Reference proteome</keyword>
<evidence type="ECO:0000259" key="2">
    <source>
        <dbReference type="PROSITE" id="PS50222"/>
    </source>
</evidence>
<evidence type="ECO:0000313" key="4">
    <source>
        <dbReference type="Proteomes" id="UP000270094"/>
    </source>
</evidence>
<dbReference type="EMBL" id="UYYB01001681">
    <property type="protein sequence ID" value="VDM65921.1"/>
    <property type="molecule type" value="Genomic_DNA"/>
</dbReference>
<reference evidence="3 4" key="1">
    <citation type="submission" date="2018-11" db="EMBL/GenBank/DDBJ databases">
        <authorList>
            <consortium name="Pathogen Informatics"/>
        </authorList>
    </citation>
    <scope>NUCLEOTIDE SEQUENCE [LARGE SCALE GENOMIC DNA]</scope>
</reference>
<dbReference type="GO" id="GO:0005509">
    <property type="term" value="F:calcium ion binding"/>
    <property type="evidence" value="ECO:0007669"/>
    <property type="project" value="InterPro"/>
</dbReference>
<sequence length="97" mass="10706">MFKAIDFDKDYHLTPQEYLALLNELKIQKEEGDSGAPRIIEPRDNAIPLDKKKRHQGKTGAPVASSDAKASPEFTLGFRAKSAKPCTHLVAETTKLA</sequence>
<dbReference type="OrthoDB" id="5845353at2759"/>
<dbReference type="PROSITE" id="PS50222">
    <property type="entry name" value="EF_HAND_2"/>
    <property type="match status" value="1"/>
</dbReference>
<accession>A0A3P7HXY4</accession>